<evidence type="ECO:0000256" key="3">
    <source>
        <dbReference type="ARBA" id="ARBA00022448"/>
    </source>
</evidence>
<keyword evidence="6 10" id="KW-0472">Membrane</keyword>
<proteinExistence type="inferred from homology"/>
<dbReference type="PROSITE" id="PS50110">
    <property type="entry name" value="RESPONSE_REGULATORY"/>
    <property type="match status" value="1"/>
</dbReference>
<evidence type="ECO:0000313" key="13">
    <source>
        <dbReference type="EMBL" id="ROS05646.1"/>
    </source>
</evidence>
<feature type="transmembrane region" description="Helical" evidence="10">
    <location>
        <begin position="196"/>
        <end position="213"/>
    </location>
</feature>
<sequence>MEQPLINSLWLLFCSLLVMLQQAGFLCLESGLTRHKNAINVAIKNIADFFLVILVYACFGHAFIYSVQSNGWFGAGELFGLPQFTTLFDSSFFIYQSLFCATAVTLISGAVAERMHFLAYLVLSLIVAIIVYPLYAHWAWNPRGWLAQLGFFDFAGAAVVHALGGSCALAAALVIGPRRGVFDRQQGYRPPSPSNLPLATLGAMFLLIGWIGFNGGSSGTLETVSGQIIINTLLAASIGITTPLLLDLIQRRPCNTLSMINGLIASLASVTACTNLIDANAAVLFALAGVFTMFIIHRLLIQLRIDDPVSAISTHLGGGSAGILMSATTAEVALGSQVIGLLTCLGWSFLSCFSLLSLINRFFPLRVSAEAEHLGLNITEHNAKSDLTLLLTAVHEQSTGDTPLAPLTVAPNSDVGTIAQAYNRLLARLRNEQQALKTQHDKVIEVTRTKDTFLTLLSHQVQAPIHSLARAVDKLIAVTPDDEQYREYQQAKTKLINLSVQLLDAREITNKNFTSNQQLFTCSALMAECSEQFQQRAEAKGLSWYSEIAATAGGYFLGDRGNIMRVLAILLDNAIRHTHTGSIHLLASLSSPENRDHCQLTFYVTDTGCGLPVEHQNAIFDWVYNNSQSTQGGLKMGLFAAKSLVDAAGGQLHFTPNPTIPHDSDDDLSRHDCGCQFHFNYPIKPCSKPRAARPPTPTALSMAHCLVADDMPVNQQLITDLLREHHIRYTVCSNGQQAVELINRHHFDLILMDSQMPVVNGLEAIRTIRCHYSKEQLPIITICSNSNQQQTDEHWLAGSNLILSRPLEGSCFINTIRGILQLT</sequence>
<feature type="transmembrane region" description="Helical" evidence="10">
    <location>
        <begin position="155"/>
        <end position="175"/>
    </location>
</feature>
<dbReference type="GO" id="GO:0016020">
    <property type="term" value="C:membrane"/>
    <property type="evidence" value="ECO:0007669"/>
    <property type="project" value="UniProtKB-SubCell"/>
</dbReference>
<dbReference type="Pfam" id="PF00072">
    <property type="entry name" value="Response_reg"/>
    <property type="match status" value="1"/>
</dbReference>
<comment type="similarity">
    <text evidence="2">Belongs to the ammonia transporter channel (TC 1.A.11.2) family.</text>
</comment>
<evidence type="ECO:0000256" key="1">
    <source>
        <dbReference type="ARBA" id="ARBA00004141"/>
    </source>
</evidence>
<dbReference type="Gene3D" id="1.10.3430.10">
    <property type="entry name" value="Ammonium transporter AmtB like domains"/>
    <property type="match status" value="1"/>
</dbReference>
<dbReference type="GO" id="GO:0008519">
    <property type="term" value="F:ammonium channel activity"/>
    <property type="evidence" value="ECO:0007669"/>
    <property type="project" value="InterPro"/>
</dbReference>
<comment type="subcellular location">
    <subcellularLocation>
        <location evidence="1">Membrane</location>
        <topology evidence="1">Multi-pass membrane protein</topology>
    </subcellularLocation>
</comment>
<feature type="transmembrane region" description="Helical" evidence="10">
    <location>
        <begin position="339"/>
        <end position="359"/>
    </location>
</feature>
<dbReference type="InterPro" id="IPR001789">
    <property type="entry name" value="Sig_transdc_resp-reg_receiver"/>
</dbReference>
<keyword evidence="8" id="KW-0597">Phosphoprotein</keyword>
<evidence type="ECO:0000256" key="8">
    <source>
        <dbReference type="PROSITE-ProRule" id="PRU00169"/>
    </source>
</evidence>
<feature type="modified residue" description="4-aspartylphosphate" evidence="8">
    <location>
        <position position="753"/>
    </location>
</feature>
<dbReference type="Gene3D" id="3.40.50.2300">
    <property type="match status" value="1"/>
</dbReference>
<feature type="transmembrane region" description="Helical" evidence="10">
    <location>
        <begin position="283"/>
        <end position="301"/>
    </location>
</feature>
<dbReference type="InterPro" id="IPR036890">
    <property type="entry name" value="HATPase_C_sf"/>
</dbReference>
<dbReference type="SUPFAM" id="SSF111352">
    <property type="entry name" value="Ammonium transporter"/>
    <property type="match status" value="1"/>
</dbReference>
<evidence type="ECO:0000256" key="9">
    <source>
        <dbReference type="SAM" id="Coils"/>
    </source>
</evidence>
<keyword evidence="9" id="KW-0175">Coiled coil</keyword>
<feature type="coiled-coil region" evidence="9">
    <location>
        <begin position="419"/>
        <end position="446"/>
    </location>
</feature>
<evidence type="ECO:0000256" key="10">
    <source>
        <dbReference type="SAM" id="Phobius"/>
    </source>
</evidence>
<feature type="domain" description="Histidine kinase" evidence="11">
    <location>
        <begin position="456"/>
        <end position="685"/>
    </location>
</feature>
<evidence type="ECO:0000313" key="14">
    <source>
        <dbReference type="Proteomes" id="UP000275394"/>
    </source>
</evidence>
<dbReference type="InterPro" id="IPR011006">
    <property type="entry name" value="CheY-like_superfamily"/>
</dbReference>
<dbReference type="CDD" id="cd17546">
    <property type="entry name" value="REC_hyHK_CKI1_RcsC-like"/>
    <property type="match status" value="1"/>
</dbReference>
<accession>A0A3N2E0M2</accession>
<dbReference type="AlphaFoldDB" id="A0A3N2E0M2"/>
<gene>
    <name evidence="13" type="ORF">EDC56_1192</name>
</gene>
<keyword evidence="4 10" id="KW-0812">Transmembrane</keyword>
<name>A0A3N2E0M2_9GAMM</name>
<organism evidence="13 14">
    <name type="scientific">Sinobacterium caligoides</name>
    <dbReference type="NCBI Taxonomy" id="933926"/>
    <lineage>
        <taxon>Bacteria</taxon>
        <taxon>Pseudomonadati</taxon>
        <taxon>Pseudomonadota</taxon>
        <taxon>Gammaproteobacteria</taxon>
        <taxon>Cellvibrionales</taxon>
        <taxon>Spongiibacteraceae</taxon>
        <taxon>Sinobacterium</taxon>
    </lineage>
</organism>
<dbReference type="GO" id="GO:0000160">
    <property type="term" value="P:phosphorelay signal transduction system"/>
    <property type="evidence" value="ECO:0007669"/>
    <property type="project" value="InterPro"/>
</dbReference>
<evidence type="ECO:0000259" key="11">
    <source>
        <dbReference type="PROSITE" id="PS50109"/>
    </source>
</evidence>
<dbReference type="Pfam" id="PF02518">
    <property type="entry name" value="HATPase_c"/>
    <property type="match status" value="1"/>
</dbReference>
<dbReference type="InterPro" id="IPR024041">
    <property type="entry name" value="NH4_transpt_AmtB-like_dom"/>
</dbReference>
<dbReference type="PANTHER" id="PTHR11730:SF6">
    <property type="entry name" value="AMMONIUM TRANSPORTER"/>
    <property type="match status" value="1"/>
</dbReference>
<dbReference type="SMART" id="SM00387">
    <property type="entry name" value="HATPase_c"/>
    <property type="match status" value="1"/>
</dbReference>
<protein>
    <submittedName>
        <fullName evidence="13">Ammonium transporter</fullName>
    </submittedName>
</protein>
<dbReference type="SUPFAM" id="SSF55874">
    <property type="entry name" value="ATPase domain of HSP90 chaperone/DNA topoisomerase II/histidine kinase"/>
    <property type="match status" value="1"/>
</dbReference>
<evidence type="ECO:0000256" key="6">
    <source>
        <dbReference type="ARBA" id="ARBA00023136"/>
    </source>
</evidence>
<feature type="transmembrane region" description="Helical" evidence="10">
    <location>
        <begin position="225"/>
        <end position="246"/>
    </location>
</feature>
<dbReference type="InterPro" id="IPR005467">
    <property type="entry name" value="His_kinase_dom"/>
</dbReference>
<feature type="transmembrane region" description="Helical" evidence="10">
    <location>
        <begin position="93"/>
        <end position="112"/>
    </location>
</feature>
<keyword evidence="5 10" id="KW-1133">Transmembrane helix</keyword>
<evidence type="ECO:0000256" key="4">
    <source>
        <dbReference type="ARBA" id="ARBA00022692"/>
    </source>
</evidence>
<evidence type="ECO:0000256" key="7">
    <source>
        <dbReference type="ARBA" id="ARBA00023177"/>
    </source>
</evidence>
<evidence type="ECO:0000256" key="5">
    <source>
        <dbReference type="ARBA" id="ARBA00022989"/>
    </source>
</evidence>
<keyword evidence="14" id="KW-1185">Reference proteome</keyword>
<dbReference type="InterPro" id="IPR003594">
    <property type="entry name" value="HATPase_dom"/>
</dbReference>
<dbReference type="PROSITE" id="PS50109">
    <property type="entry name" value="HIS_KIN"/>
    <property type="match status" value="1"/>
</dbReference>
<feature type="transmembrane region" description="Helical" evidence="10">
    <location>
        <begin position="49"/>
        <end position="73"/>
    </location>
</feature>
<dbReference type="GO" id="GO:0097272">
    <property type="term" value="P:ammonium homeostasis"/>
    <property type="evidence" value="ECO:0007669"/>
    <property type="project" value="TreeGrafter"/>
</dbReference>
<dbReference type="Proteomes" id="UP000275394">
    <property type="component" value="Unassembled WGS sequence"/>
</dbReference>
<keyword evidence="7" id="KW-0924">Ammonia transport</keyword>
<dbReference type="Pfam" id="PF00909">
    <property type="entry name" value="Ammonium_transp"/>
    <property type="match status" value="1"/>
</dbReference>
<dbReference type="SUPFAM" id="SSF52172">
    <property type="entry name" value="CheY-like"/>
    <property type="match status" value="1"/>
</dbReference>
<dbReference type="PANTHER" id="PTHR11730">
    <property type="entry name" value="AMMONIUM TRANSPORTER"/>
    <property type="match status" value="1"/>
</dbReference>
<comment type="caution">
    <text evidence="13">The sequence shown here is derived from an EMBL/GenBank/DDBJ whole genome shotgun (WGS) entry which is preliminary data.</text>
</comment>
<feature type="transmembrane region" description="Helical" evidence="10">
    <location>
        <begin position="6"/>
        <end position="28"/>
    </location>
</feature>
<reference evidence="13 14" key="1">
    <citation type="submission" date="2018-11" db="EMBL/GenBank/DDBJ databases">
        <title>Genomic Encyclopedia of Type Strains, Phase IV (KMG-IV): sequencing the most valuable type-strain genomes for metagenomic binning, comparative biology and taxonomic classification.</title>
        <authorList>
            <person name="Goeker M."/>
        </authorList>
    </citation>
    <scope>NUCLEOTIDE SEQUENCE [LARGE SCALE GENOMIC DNA]</scope>
    <source>
        <strain evidence="13 14">DSM 100316</strain>
    </source>
</reference>
<feature type="transmembrane region" description="Helical" evidence="10">
    <location>
        <begin position="117"/>
        <end position="135"/>
    </location>
</feature>
<dbReference type="SMART" id="SM00448">
    <property type="entry name" value="REC"/>
    <property type="match status" value="1"/>
</dbReference>
<dbReference type="InterPro" id="IPR029020">
    <property type="entry name" value="Ammonium/urea_transptr"/>
</dbReference>
<dbReference type="Gene3D" id="3.30.565.10">
    <property type="entry name" value="Histidine kinase-like ATPase, C-terminal domain"/>
    <property type="match status" value="1"/>
</dbReference>
<evidence type="ECO:0000256" key="2">
    <source>
        <dbReference type="ARBA" id="ARBA00005887"/>
    </source>
</evidence>
<dbReference type="EMBL" id="RKHR01000003">
    <property type="protein sequence ID" value="ROS05646.1"/>
    <property type="molecule type" value="Genomic_DNA"/>
</dbReference>
<feature type="domain" description="Response regulatory" evidence="12">
    <location>
        <begin position="704"/>
        <end position="820"/>
    </location>
</feature>
<keyword evidence="3" id="KW-0813">Transport</keyword>
<feature type="transmembrane region" description="Helical" evidence="10">
    <location>
        <begin position="308"/>
        <end position="327"/>
    </location>
</feature>
<evidence type="ECO:0000259" key="12">
    <source>
        <dbReference type="PROSITE" id="PS50110"/>
    </source>
</evidence>